<dbReference type="Pfam" id="PF00384">
    <property type="entry name" value="Molybdopterin"/>
    <property type="match status" value="1"/>
</dbReference>
<sequence length="646" mass="70478">MSESKIVLTTCTRDCPDTCGINARVVGGRLVALNGVREHDITHSFLCRKAADYIRRVYSQDRLHKPIRKVDGEWREMSWDEAFTLVAALTKKTVDQYGSLSIFHYQSAGSIGALKILNKRFFNLLGGVTEASGSLCGGAAIAGQTQDFGRRSSHDPGDLLNARVILLWGRNPADTNPHLMPIIKSARSKGTKVVLIDPLTTDTSRFCDMQIRPRPGMDGYLALAMAKAIVDSDRADMRFLNECCDNTDAYLAMVKSRDMAELAAMCGIAVEEIELLAQVYAGYKPAAIVCGWGLQRYQWGAETFRLIDALGAVTGNFGIEGGGVSHGRDNDGLFDQKVKGKEFARHSRTIPKPLLATALREAQDPPIKMAFINGANPLNQSPDASSVVEAFKDLDYVVVLEQFMTDTAEAADIVLPATTYLEETDVVASFWHGFIGSVNPAIAPVGEAKSDFEIFQELANRLGVGEEMAGSADEWLERILEPLKGKGITLASLREGHRRIPNLPAVPYEGGVFPTESGRLNLVTSFSQPRLGSDEYPLILLTPHSRRWVHSQILPQDHDAPLEAKVKPETAEANGLADGVTATVVSDAGSLAVVVKHDEGVPVGVVSIEQGRWMKYHQSVNQLTSPIMSFEGDNACYYQTTVKLVK</sequence>
<dbReference type="PANTHER" id="PTHR43742:SF6">
    <property type="entry name" value="OXIDOREDUCTASE YYAE-RELATED"/>
    <property type="match status" value="1"/>
</dbReference>
<dbReference type="Pfam" id="PF01568">
    <property type="entry name" value="Molydop_binding"/>
    <property type="match status" value="1"/>
</dbReference>
<evidence type="ECO:0000313" key="10">
    <source>
        <dbReference type="Proteomes" id="UP000178086"/>
    </source>
</evidence>
<keyword evidence="6" id="KW-0408">Iron</keyword>
<protein>
    <recommendedName>
        <fullName evidence="8">4Fe-4S Mo/W bis-MGD-type domain-containing protein</fullName>
    </recommendedName>
</protein>
<evidence type="ECO:0000256" key="1">
    <source>
        <dbReference type="ARBA" id="ARBA00001942"/>
    </source>
</evidence>
<dbReference type="Gene3D" id="2.20.25.90">
    <property type="entry name" value="ADC-like domains"/>
    <property type="match status" value="1"/>
</dbReference>
<keyword evidence="5" id="KW-0560">Oxidoreductase</keyword>
<dbReference type="Gene3D" id="3.40.228.10">
    <property type="entry name" value="Dimethylsulfoxide Reductase, domain 2"/>
    <property type="match status" value="1"/>
</dbReference>
<evidence type="ECO:0000256" key="4">
    <source>
        <dbReference type="ARBA" id="ARBA00022723"/>
    </source>
</evidence>
<keyword evidence="3" id="KW-0500">Molybdenum</keyword>
<dbReference type="InterPro" id="IPR006656">
    <property type="entry name" value="Mopterin_OxRdtase"/>
</dbReference>
<dbReference type="Gene3D" id="2.40.40.20">
    <property type="match status" value="1"/>
</dbReference>
<dbReference type="SUPFAM" id="SSF53706">
    <property type="entry name" value="Formate dehydrogenase/DMSO reductase, domains 1-3"/>
    <property type="match status" value="1"/>
</dbReference>
<dbReference type="Pfam" id="PF04879">
    <property type="entry name" value="Molybdop_Fe4S4"/>
    <property type="match status" value="1"/>
</dbReference>
<dbReference type="SMART" id="SM00926">
    <property type="entry name" value="Molybdop_Fe4S4"/>
    <property type="match status" value="1"/>
</dbReference>
<dbReference type="GO" id="GO:0016491">
    <property type="term" value="F:oxidoreductase activity"/>
    <property type="evidence" value="ECO:0007669"/>
    <property type="project" value="UniProtKB-KW"/>
</dbReference>
<comment type="caution">
    <text evidence="9">The sequence shown here is derived from an EMBL/GenBank/DDBJ whole genome shotgun (WGS) entry which is preliminary data.</text>
</comment>
<comment type="similarity">
    <text evidence="2">Belongs to the prokaryotic molybdopterin-containing oxidoreductase family.</text>
</comment>
<dbReference type="Gene3D" id="3.30.2070.10">
    <property type="entry name" value="Formate dehydrogenase/DMSO reductase"/>
    <property type="match status" value="1"/>
</dbReference>
<dbReference type="GO" id="GO:0051536">
    <property type="term" value="F:iron-sulfur cluster binding"/>
    <property type="evidence" value="ECO:0007669"/>
    <property type="project" value="UniProtKB-KW"/>
</dbReference>
<dbReference type="GO" id="GO:0043546">
    <property type="term" value="F:molybdopterin cofactor binding"/>
    <property type="evidence" value="ECO:0007669"/>
    <property type="project" value="InterPro"/>
</dbReference>
<dbReference type="InterPro" id="IPR006963">
    <property type="entry name" value="Mopterin_OxRdtase_4Fe-4S_dom"/>
</dbReference>
<dbReference type="CDD" id="cd02766">
    <property type="entry name" value="MopB_3"/>
    <property type="match status" value="1"/>
</dbReference>
<evidence type="ECO:0000313" key="9">
    <source>
        <dbReference type="EMBL" id="OFW33203.1"/>
    </source>
</evidence>
<proteinExistence type="inferred from homology"/>
<dbReference type="EMBL" id="MELI01000073">
    <property type="protein sequence ID" value="OFW33203.1"/>
    <property type="molecule type" value="Genomic_DNA"/>
</dbReference>
<dbReference type="AlphaFoldDB" id="A0A1F2URF0"/>
<evidence type="ECO:0000256" key="2">
    <source>
        <dbReference type="ARBA" id="ARBA00010312"/>
    </source>
</evidence>
<dbReference type="PROSITE" id="PS51669">
    <property type="entry name" value="4FE4S_MOW_BIS_MGD"/>
    <property type="match status" value="1"/>
</dbReference>
<gene>
    <name evidence="9" type="ORF">A2074_08550</name>
</gene>
<name>A0A1F2URF0_9ACTN</name>
<organism evidence="9 10">
    <name type="scientific">Candidatus Aquicultor primus</name>
    <dbReference type="NCBI Taxonomy" id="1797195"/>
    <lineage>
        <taxon>Bacteria</taxon>
        <taxon>Bacillati</taxon>
        <taxon>Actinomycetota</taxon>
        <taxon>Candidatus Aquicultoria</taxon>
        <taxon>Candidatus Aquicultorales</taxon>
        <taxon>Candidatus Aquicultoraceae</taxon>
        <taxon>Candidatus Aquicultor</taxon>
    </lineage>
</organism>
<feature type="domain" description="4Fe-4S Mo/W bis-MGD-type" evidence="8">
    <location>
        <begin position="4"/>
        <end position="61"/>
    </location>
</feature>
<evidence type="ECO:0000259" key="8">
    <source>
        <dbReference type="PROSITE" id="PS51669"/>
    </source>
</evidence>
<evidence type="ECO:0000256" key="5">
    <source>
        <dbReference type="ARBA" id="ARBA00023002"/>
    </source>
</evidence>
<evidence type="ECO:0000256" key="6">
    <source>
        <dbReference type="ARBA" id="ARBA00023004"/>
    </source>
</evidence>
<dbReference type="Gene3D" id="3.40.50.740">
    <property type="match status" value="1"/>
</dbReference>
<dbReference type="InterPro" id="IPR050612">
    <property type="entry name" value="Prok_Mopterin_Oxidored"/>
</dbReference>
<reference evidence="9 10" key="1">
    <citation type="journal article" date="2016" name="Nat. Commun.">
        <title>Thousands of microbial genomes shed light on interconnected biogeochemical processes in an aquifer system.</title>
        <authorList>
            <person name="Anantharaman K."/>
            <person name="Brown C.T."/>
            <person name="Hug L.A."/>
            <person name="Sharon I."/>
            <person name="Castelle C.J."/>
            <person name="Probst A.J."/>
            <person name="Thomas B.C."/>
            <person name="Singh A."/>
            <person name="Wilkins M.J."/>
            <person name="Karaoz U."/>
            <person name="Brodie E.L."/>
            <person name="Williams K.H."/>
            <person name="Hubbard S.S."/>
            <person name="Banfield J.F."/>
        </authorList>
    </citation>
    <scope>NUCLEOTIDE SEQUENCE [LARGE SCALE GENOMIC DNA]</scope>
</reference>
<dbReference type="InterPro" id="IPR009010">
    <property type="entry name" value="Asp_de-COase-like_dom_sf"/>
</dbReference>
<keyword evidence="4" id="KW-0479">Metal-binding</keyword>
<dbReference type="Proteomes" id="UP000178086">
    <property type="component" value="Unassembled WGS sequence"/>
</dbReference>
<dbReference type="InterPro" id="IPR006657">
    <property type="entry name" value="MoPterin_dinucl-bd_dom"/>
</dbReference>
<comment type="cofactor">
    <cofactor evidence="1">
        <name>Mo-bis(molybdopterin guanine dinucleotide)</name>
        <dbReference type="ChEBI" id="CHEBI:60539"/>
    </cofactor>
</comment>
<dbReference type="PANTHER" id="PTHR43742">
    <property type="entry name" value="TRIMETHYLAMINE-N-OXIDE REDUCTASE"/>
    <property type="match status" value="1"/>
</dbReference>
<dbReference type="PROSITE" id="PS00490">
    <property type="entry name" value="MOLYBDOPTERIN_PROK_2"/>
    <property type="match status" value="1"/>
</dbReference>
<dbReference type="InterPro" id="IPR006655">
    <property type="entry name" value="Mopterin_OxRdtase_prok_CS"/>
</dbReference>
<dbReference type="SUPFAM" id="SSF50692">
    <property type="entry name" value="ADC-like"/>
    <property type="match status" value="1"/>
</dbReference>
<evidence type="ECO:0000256" key="3">
    <source>
        <dbReference type="ARBA" id="ARBA00022505"/>
    </source>
</evidence>
<keyword evidence="7" id="KW-0411">Iron-sulfur</keyword>
<evidence type="ECO:0000256" key="7">
    <source>
        <dbReference type="ARBA" id="ARBA00023014"/>
    </source>
</evidence>
<accession>A0A1F2URF0</accession>
<dbReference type="GO" id="GO:0046872">
    <property type="term" value="F:metal ion binding"/>
    <property type="evidence" value="ECO:0007669"/>
    <property type="project" value="UniProtKB-KW"/>
</dbReference>